<dbReference type="EMBL" id="VXRY01000395">
    <property type="protein sequence ID" value="MXY34383.1"/>
    <property type="molecule type" value="Genomic_DNA"/>
</dbReference>
<dbReference type="Gene3D" id="3.30.160.880">
    <property type="entry name" value="Cell division protein ZapA protomer, N-terminal domain"/>
    <property type="match status" value="1"/>
</dbReference>
<protein>
    <submittedName>
        <fullName evidence="2">Cell division protein ZapA</fullName>
    </submittedName>
</protein>
<name>A0A6B0Y2V6_9RHOB</name>
<organism evidence="2">
    <name type="scientific">Boseongicola sp. SB0664_bin_43</name>
    <dbReference type="NCBI Taxonomy" id="2604844"/>
    <lineage>
        <taxon>Bacteria</taxon>
        <taxon>Pseudomonadati</taxon>
        <taxon>Pseudomonadota</taxon>
        <taxon>Alphaproteobacteria</taxon>
        <taxon>Rhodobacterales</taxon>
        <taxon>Paracoccaceae</taxon>
        <taxon>Boseongicola</taxon>
    </lineage>
</organism>
<keyword evidence="2" id="KW-0132">Cell division</keyword>
<comment type="caution">
    <text evidence="2">The sequence shown here is derived from an EMBL/GenBank/DDBJ whole genome shotgun (WGS) entry which is preliminary data.</text>
</comment>
<proteinExistence type="predicted"/>
<evidence type="ECO:0000256" key="1">
    <source>
        <dbReference type="SAM" id="Coils"/>
    </source>
</evidence>
<accession>A0A6B0Y2V6</accession>
<dbReference type="AlphaFoldDB" id="A0A6B0Y2V6"/>
<dbReference type="SUPFAM" id="SSF102829">
    <property type="entry name" value="Cell division protein ZapA-like"/>
    <property type="match status" value="1"/>
</dbReference>
<keyword evidence="2" id="KW-0131">Cell cycle</keyword>
<sequence length="131" mass="13983">MPDVSIRIGERLFKVTCQDGEEGALNQAAGLLNAEAKTLEGQSRRLPEAQMLLMAGLMLADKHVAAAGNKRQLEETVARQEARIKDLEGQVAQGRMQAAPPGDKVSEALARVAERADALAELAEKRSGAHA</sequence>
<reference evidence="2" key="1">
    <citation type="submission" date="2019-09" db="EMBL/GenBank/DDBJ databases">
        <title>Characterisation of the sponge microbiome using genome-centric metagenomics.</title>
        <authorList>
            <person name="Engelberts J.P."/>
            <person name="Robbins S.J."/>
            <person name="De Goeij J.M."/>
            <person name="Aranda M."/>
            <person name="Bell S.C."/>
            <person name="Webster N.S."/>
        </authorList>
    </citation>
    <scope>NUCLEOTIDE SEQUENCE</scope>
    <source>
        <strain evidence="2">SB0664_bin_43</strain>
    </source>
</reference>
<dbReference type="GO" id="GO:0051301">
    <property type="term" value="P:cell division"/>
    <property type="evidence" value="ECO:0007669"/>
    <property type="project" value="UniProtKB-KW"/>
</dbReference>
<dbReference type="InterPro" id="IPR007838">
    <property type="entry name" value="Cell_div_ZapA-like"/>
</dbReference>
<gene>
    <name evidence="2" type="ORF">F4Y60_09920</name>
</gene>
<keyword evidence="1" id="KW-0175">Coiled coil</keyword>
<feature type="coiled-coil region" evidence="1">
    <location>
        <begin position="70"/>
        <end position="97"/>
    </location>
</feature>
<dbReference type="InterPro" id="IPR036192">
    <property type="entry name" value="Cell_div_ZapA-like_sf"/>
</dbReference>
<dbReference type="InterPro" id="IPR042233">
    <property type="entry name" value="Cell_div_ZapA_N"/>
</dbReference>
<evidence type="ECO:0000313" key="2">
    <source>
        <dbReference type="EMBL" id="MXY34383.1"/>
    </source>
</evidence>
<dbReference type="Pfam" id="PF05164">
    <property type="entry name" value="ZapA"/>
    <property type="match status" value="1"/>
</dbReference>